<dbReference type="Proteomes" id="UP001497680">
    <property type="component" value="Unassembled WGS sequence"/>
</dbReference>
<gene>
    <name evidence="1" type="ORF">F4821DRAFT_238474</name>
</gene>
<evidence type="ECO:0000313" key="1">
    <source>
        <dbReference type="EMBL" id="KAI6086311.1"/>
    </source>
</evidence>
<name>A0ACC0D0T2_9PEZI</name>
<evidence type="ECO:0000313" key="2">
    <source>
        <dbReference type="Proteomes" id="UP001497680"/>
    </source>
</evidence>
<proteinExistence type="predicted"/>
<organism evidence="1 2">
    <name type="scientific">Hypoxylon rubiginosum</name>
    <dbReference type="NCBI Taxonomy" id="110542"/>
    <lineage>
        <taxon>Eukaryota</taxon>
        <taxon>Fungi</taxon>
        <taxon>Dikarya</taxon>
        <taxon>Ascomycota</taxon>
        <taxon>Pezizomycotina</taxon>
        <taxon>Sordariomycetes</taxon>
        <taxon>Xylariomycetidae</taxon>
        <taxon>Xylariales</taxon>
        <taxon>Hypoxylaceae</taxon>
        <taxon>Hypoxylon</taxon>
    </lineage>
</organism>
<comment type="caution">
    <text evidence="1">The sequence shown here is derived from an EMBL/GenBank/DDBJ whole genome shotgun (WGS) entry which is preliminary data.</text>
</comment>
<keyword evidence="2" id="KW-1185">Reference proteome</keyword>
<protein>
    <submittedName>
        <fullName evidence="1">Heterokaryon incompatibility protein-domain-containing protein</fullName>
    </submittedName>
</protein>
<sequence length="924" mass="105901">MDHPFLNPDDEQSAESNHMRHPAVAKVLQQWTNVLVKAQGGKQMSEEDIRQAKTCLKYFKRIGQKIGSLSLLYQLSAKAQETGLSGTALLERMEADGGMPDITQDDDDTDYSDVSSISAYEAQYGWRVAPWKDEDIFEDLPECFTLNLDESFEPEEEFFSSMVCSCSRCGLWFGEMLKTYTRPRFCVSWVDDPSDLKFFRAKGLKWPEGVKYDSEHHSDDDNDDEYVYKNENEEIEQCMYRSAILICLGSDHELSPATPTKRIHLLINDETGTSGQDTFTIRAFFHDDPSADIFTPFSGGVHPDPSSHENWDRARGYLAWCQEHHRRCQQRDLMSSRLDGWPMRVVEVDRTPLRLRDSDDLLPHEIGRGYAVLSYCWGPPPHDYSTVRENLRRRYHNGILLQSLPATIQDAVRAARELSMRFLWVDGLCITQDDTEEKAVEISRMDQIYTNGKLLISAASARSAKDGFLDGYTGEYFDEVELEYGLPFHCQYKGEKGGVALERWKDSSEKGTAHDVIHERGWTMQEHLLSTRILAFGANGMRWQCLENSRFGSHNQSSLTDDCELLSRASFMTCRTLEPGRPESDPEPDEWALPSFGPTGAGAEWDTLRTKYLDRQLTVQSDVLPAFAAVPRQFIGVFGDESDYIAGHWRMHLPIDLLWDGSNYTRARDGTFPTWSWPPVKRATGNPWSSPRFCTGDNSHLGVSKAQLVDTETTFVYPSDPFNDVKSAKLLLYGNLLPVGFNTARQPDINDMQVLENVVTEVICFARPTFEYHKEWSKIEVEFDRYYSHMDRELFVEELMKPQDRTTIPEDTEMDQNPWSGLYLLELARHDEGSSPGCFMYSEGLVVRMQSSEKYGMAYEFIRMGTFTMGCDWSCWDHDDDDGDENDEGNEDDNDWNEGEHSGDDEGRLESLFDLRTPEYLWLV</sequence>
<accession>A0ACC0D0T2</accession>
<reference evidence="1 2" key="1">
    <citation type="journal article" date="2022" name="New Phytol.">
        <title>Ecological generalism drives hyperdiversity of secondary metabolite gene clusters in xylarialean endophytes.</title>
        <authorList>
            <person name="Franco M.E.E."/>
            <person name="Wisecaver J.H."/>
            <person name="Arnold A.E."/>
            <person name="Ju Y.M."/>
            <person name="Slot J.C."/>
            <person name="Ahrendt S."/>
            <person name="Moore L.P."/>
            <person name="Eastman K.E."/>
            <person name="Scott K."/>
            <person name="Konkel Z."/>
            <person name="Mondo S.J."/>
            <person name="Kuo A."/>
            <person name="Hayes R.D."/>
            <person name="Haridas S."/>
            <person name="Andreopoulos B."/>
            <person name="Riley R."/>
            <person name="LaButti K."/>
            <person name="Pangilinan J."/>
            <person name="Lipzen A."/>
            <person name="Amirebrahimi M."/>
            <person name="Yan J."/>
            <person name="Adam C."/>
            <person name="Keymanesh K."/>
            <person name="Ng V."/>
            <person name="Louie K."/>
            <person name="Northen T."/>
            <person name="Drula E."/>
            <person name="Henrissat B."/>
            <person name="Hsieh H.M."/>
            <person name="Youens-Clark K."/>
            <person name="Lutzoni F."/>
            <person name="Miadlikowska J."/>
            <person name="Eastwood D.C."/>
            <person name="Hamelin R.C."/>
            <person name="Grigoriev I.V."/>
            <person name="U'Ren J.M."/>
        </authorList>
    </citation>
    <scope>NUCLEOTIDE SEQUENCE [LARGE SCALE GENOMIC DNA]</scope>
    <source>
        <strain evidence="1 2">ER1909</strain>
    </source>
</reference>
<dbReference type="EMBL" id="MU394316">
    <property type="protein sequence ID" value="KAI6086311.1"/>
    <property type="molecule type" value="Genomic_DNA"/>
</dbReference>